<dbReference type="Gene3D" id="3.40.50.620">
    <property type="entry name" value="HUPs"/>
    <property type="match status" value="1"/>
</dbReference>
<accession>A0A6J7RH86</accession>
<evidence type="ECO:0000256" key="6">
    <source>
        <dbReference type="ARBA" id="ARBA00022741"/>
    </source>
</evidence>
<comment type="catalytic activity">
    <reaction evidence="8">
        <text>(R)-pantoate + beta-alanine + ATP = (R)-pantothenate + AMP + diphosphate + H(+)</text>
        <dbReference type="Rhea" id="RHEA:10912"/>
        <dbReference type="ChEBI" id="CHEBI:15378"/>
        <dbReference type="ChEBI" id="CHEBI:15980"/>
        <dbReference type="ChEBI" id="CHEBI:29032"/>
        <dbReference type="ChEBI" id="CHEBI:30616"/>
        <dbReference type="ChEBI" id="CHEBI:33019"/>
        <dbReference type="ChEBI" id="CHEBI:57966"/>
        <dbReference type="ChEBI" id="CHEBI:456215"/>
        <dbReference type="EC" id="6.3.2.1"/>
    </reaction>
</comment>
<evidence type="ECO:0000256" key="1">
    <source>
        <dbReference type="ARBA" id="ARBA00004990"/>
    </source>
</evidence>
<evidence type="ECO:0000256" key="2">
    <source>
        <dbReference type="ARBA" id="ARBA00009256"/>
    </source>
</evidence>
<dbReference type="InterPro" id="IPR003721">
    <property type="entry name" value="Pantoate_ligase"/>
</dbReference>
<dbReference type="InterPro" id="IPR042176">
    <property type="entry name" value="Pantoate_ligase_C"/>
</dbReference>
<evidence type="ECO:0000256" key="3">
    <source>
        <dbReference type="ARBA" id="ARBA00012219"/>
    </source>
</evidence>
<organism evidence="10">
    <name type="scientific">freshwater metagenome</name>
    <dbReference type="NCBI Taxonomy" id="449393"/>
    <lineage>
        <taxon>unclassified sequences</taxon>
        <taxon>metagenomes</taxon>
        <taxon>ecological metagenomes</taxon>
    </lineage>
</organism>
<keyword evidence="7" id="KW-0067">ATP-binding</keyword>
<evidence type="ECO:0000313" key="10">
    <source>
        <dbReference type="EMBL" id="CAB5028205.1"/>
    </source>
</evidence>
<dbReference type="GO" id="GO:0004592">
    <property type="term" value="F:pantoate-beta-alanine ligase activity"/>
    <property type="evidence" value="ECO:0007669"/>
    <property type="project" value="UniProtKB-EC"/>
</dbReference>
<dbReference type="GO" id="GO:0015940">
    <property type="term" value="P:pantothenate biosynthetic process"/>
    <property type="evidence" value="ECO:0007669"/>
    <property type="project" value="UniProtKB-UniPathway"/>
</dbReference>
<dbReference type="InterPro" id="IPR014729">
    <property type="entry name" value="Rossmann-like_a/b/a_fold"/>
</dbReference>
<dbReference type="EMBL" id="CAFBOZ010000416">
    <property type="protein sequence ID" value="CAB5028205.1"/>
    <property type="molecule type" value="Genomic_DNA"/>
</dbReference>
<keyword evidence="6" id="KW-0547">Nucleotide-binding</keyword>
<dbReference type="GO" id="GO:0005524">
    <property type="term" value="F:ATP binding"/>
    <property type="evidence" value="ECO:0007669"/>
    <property type="project" value="UniProtKB-KW"/>
</dbReference>
<evidence type="ECO:0000256" key="8">
    <source>
        <dbReference type="ARBA" id="ARBA00048258"/>
    </source>
</evidence>
<proteinExistence type="inferred from homology"/>
<dbReference type="HAMAP" id="MF_00158">
    <property type="entry name" value="PanC"/>
    <property type="match status" value="1"/>
</dbReference>
<keyword evidence="5" id="KW-0566">Pantothenate biosynthesis</keyword>
<sequence>MTEVIDSIAALRARPHGPRLVVMTMGALHEGHLELVRAGRQWFAAQGLSPAECEVVVTVFVNPLQFPDATDLAAYPRTLDADVALCRNEGVDVVFAPSVEEMYPHGDPVVTIDPGPLGDDLEGAARPGHFRGMLTVVNRLLMLTGPAAAAFGEKDFQQLALIRQMVADLLIPVAIVGVPTVREPDLLAMSSRNRRLGAGRASAVAIPAALERLRTSLAAGAGIDVDAESASVARWLAAQPGVDSVDYLVVRSEGLGPAPSGGEARALVAAVVGGVRLLDNVRVTIGEAS</sequence>
<dbReference type="SUPFAM" id="SSF52374">
    <property type="entry name" value="Nucleotidylyl transferase"/>
    <property type="match status" value="1"/>
</dbReference>
<evidence type="ECO:0000256" key="4">
    <source>
        <dbReference type="ARBA" id="ARBA00022598"/>
    </source>
</evidence>
<comment type="pathway">
    <text evidence="1">Cofactor biosynthesis; (R)-pantothenate biosynthesis; (R)-pantothenate from (R)-pantoate and beta-alanine: step 1/1.</text>
</comment>
<dbReference type="UniPathway" id="UPA00028">
    <property type="reaction ID" value="UER00005"/>
</dbReference>
<dbReference type="EC" id="6.3.2.1" evidence="3"/>
<dbReference type="Gene3D" id="3.30.1300.10">
    <property type="entry name" value="Pantoate-beta-alanine ligase, C-terminal domain"/>
    <property type="match status" value="1"/>
</dbReference>
<dbReference type="PANTHER" id="PTHR21299:SF1">
    <property type="entry name" value="PANTOATE--BETA-ALANINE LIGASE"/>
    <property type="match status" value="1"/>
</dbReference>
<comment type="similarity">
    <text evidence="2">Belongs to the pantothenate synthetase family.</text>
</comment>
<protein>
    <recommendedName>
        <fullName evidence="3">pantoate--beta-alanine ligase (AMP-forming)</fullName>
        <ecNumber evidence="3">6.3.2.1</ecNumber>
    </recommendedName>
</protein>
<gene>
    <name evidence="9" type="ORF">UFOPK3773_02188</name>
    <name evidence="10" type="ORF">UFOPK3992_02147</name>
</gene>
<evidence type="ECO:0000256" key="5">
    <source>
        <dbReference type="ARBA" id="ARBA00022655"/>
    </source>
</evidence>
<dbReference type="GO" id="GO:0005829">
    <property type="term" value="C:cytosol"/>
    <property type="evidence" value="ECO:0007669"/>
    <property type="project" value="TreeGrafter"/>
</dbReference>
<reference evidence="10" key="1">
    <citation type="submission" date="2020-05" db="EMBL/GenBank/DDBJ databases">
        <authorList>
            <person name="Chiriac C."/>
            <person name="Salcher M."/>
            <person name="Ghai R."/>
            <person name="Kavagutti S V."/>
        </authorList>
    </citation>
    <scope>NUCLEOTIDE SEQUENCE</scope>
</reference>
<dbReference type="EMBL" id="CAFBNF010000348">
    <property type="protein sequence ID" value="CAB4963781.1"/>
    <property type="molecule type" value="Genomic_DNA"/>
</dbReference>
<dbReference type="Pfam" id="PF02569">
    <property type="entry name" value="Pantoate_ligase"/>
    <property type="match status" value="1"/>
</dbReference>
<dbReference type="AlphaFoldDB" id="A0A6J7RH86"/>
<evidence type="ECO:0000313" key="9">
    <source>
        <dbReference type="EMBL" id="CAB4963781.1"/>
    </source>
</evidence>
<name>A0A6J7RH86_9ZZZZ</name>
<keyword evidence="4" id="KW-0436">Ligase</keyword>
<dbReference type="PANTHER" id="PTHR21299">
    <property type="entry name" value="CYTIDYLATE KINASE/PANTOATE-BETA-ALANINE LIGASE"/>
    <property type="match status" value="1"/>
</dbReference>
<evidence type="ECO:0000256" key="7">
    <source>
        <dbReference type="ARBA" id="ARBA00022840"/>
    </source>
</evidence>